<dbReference type="InterPro" id="IPR043504">
    <property type="entry name" value="Peptidase_S1_PA_chymotrypsin"/>
</dbReference>
<keyword evidence="2" id="KW-0732">Signal</keyword>
<dbReference type="PANTHER" id="PTHR24271">
    <property type="entry name" value="KALLIKREIN-RELATED"/>
    <property type="match status" value="1"/>
</dbReference>
<dbReference type="RefSeq" id="XP_028326869.1">
    <property type="nucleotide sequence ID" value="XM_028471068.1"/>
</dbReference>
<feature type="signal peptide" evidence="2">
    <location>
        <begin position="1"/>
        <end position="16"/>
    </location>
</feature>
<dbReference type="CDD" id="cd00190">
    <property type="entry name" value="Tryp_SPc"/>
    <property type="match status" value="1"/>
</dbReference>
<dbReference type="Ensembl" id="ENSGWIT00000025817.1">
    <property type="protein sequence ID" value="ENSGWIP00000023570.1"/>
    <property type="gene ID" value="ENSGWIG00000012573.1"/>
</dbReference>
<feature type="chain" id="PRO_5034390651" evidence="2">
    <location>
        <begin position="17"/>
        <end position="247"/>
    </location>
</feature>
<dbReference type="PANTHER" id="PTHR24271:SF47">
    <property type="entry name" value="KALLIKREIN-1"/>
    <property type="match status" value="1"/>
</dbReference>
<dbReference type="OrthoDB" id="10012881at2759"/>
<dbReference type="AlphaFoldDB" id="A0A8C5ENX1"/>
<evidence type="ECO:0000256" key="1">
    <source>
        <dbReference type="ARBA" id="ARBA00023157"/>
    </source>
</evidence>
<protein>
    <submittedName>
        <fullName evidence="4">Trypsinogen-like protein 3</fullName>
    </submittedName>
</protein>
<reference evidence="4" key="2">
    <citation type="submission" date="2025-08" db="UniProtKB">
        <authorList>
            <consortium name="Ensembl"/>
        </authorList>
    </citation>
    <scope>IDENTIFICATION</scope>
</reference>
<dbReference type="Gene3D" id="2.40.10.10">
    <property type="entry name" value="Trypsin-like serine proteases"/>
    <property type="match status" value="2"/>
</dbReference>
<keyword evidence="5" id="KW-1185">Reference proteome</keyword>
<dbReference type="FunFam" id="2.40.10.10:FF:000166">
    <property type="entry name" value="Trypsin"/>
    <property type="match status" value="1"/>
</dbReference>
<dbReference type="Proteomes" id="UP000694680">
    <property type="component" value="Chromosome 16"/>
</dbReference>
<dbReference type="PROSITE" id="PS50240">
    <property type="entry name" value="TRYPSIN_DOM"/>
    <property type="match status" value="1"/>
</dbReference>
<evidence type="ECO:0000256" key="2">
    <source>
        <dbReference type="SAM" id="SignalP"/>
    </source>
</evidence>
<evidence type="ECO:0000259" key="3">
    <source>
        <dbReference type="PROSITE" id="PS50240"/>
    </source>
</evidence>
<accession>A0A8C5ENX1</accession>
<sequence>MKILLLGLVTLGLAGAAPLEDNKECEPHSRPWQVFLNGKSCSGALIDEWWIVTSFDCRPSPYSIIASLGEHDITVEEGTEQHIRIAEVIVHSPYRSPLHSLVLIRLSEPARFNRYVQPISLPHRCARPGEACTVSGWGSTLPDIYGPTARLKAIKVSIVDRETCEKTLPPYIYWGVMVCAGQANTDNCLQDSASVMECDGQLQGVRWFGVGCNNPAHPTVYSRMCEYNEWIYNVMDQYRPTVPAKTK</sequence>
<dbReference type="SMART" id="SM00020">
    <property type="entry name" value="Tryp_SPc"/>
    <property type="match status" value="1"/>
</dbReference>
<gene>
    <name evidence="4" type="primary">LOC114478187</name>
</gene>
<dbReference type="SUPFAM" id="SSF50494">
    <property type="entry name" value="Trypsin-like serine proteases"/>
    <property type="match status" value="1"/>
</dbReference>
<keyword evidence="1" id="KW-1015">Disulfide bond</keyword>
<proteinExistence type="predicted"/>
<feature type="domain" description="Peptidase S1" evidence="3">
    <location>
        <begin position="13"/>
        <end position="236"/>
    </location>
</feature>
<dbReference type="GeneID" id="114478187"/>
<dbReference type="InterPro" id="IPR001254">
    <property type="entry name" value="Trypsin_dom"/>
</dbReference>
<evidence type="ECO:0000313" key="5">
    <source>
        <dbReference type="Proteomes" id="UP000694680"/>
    </source>
</evidence>
<name>A0A8C5ENX1_GOUWI</name>
<dbReference type="InterPro" id="IPR009003">
    <property type="entry name" value="Peptidase_S1_PA"/>
</dbReference>
<reference evidence="4" key="3">
    <citation type="submission" date="2025-09" db="UniProtKB">
        <authorList>
            <consortium name="Ensembl"/>
        </authorList>
    </citation>
    <scope>IDENTIFICATION</scope>
</reference>
<dbReference type="Pfam" id="PF00089">
    <property type="entry name" value="Trypsin"/>
    <property type="match status" value="1"/>
</dbReference>
<evidence type="ECO:0000313" key="4">
    <source>
        <dbReference type="Ensembl" id="ENSGWIP00000023570.1"/>
    </source>
</evidence>
<reference evidence="4" key="1">
    <citation type="submission" date="2020-06" db="EMBL/GenBank/DDBJ databases">
        <authorList>
            <consortium name="Wellcome Sanger Institute Data Sharing"/>
        </authorList>
    </citation>
    <scope>NUCLEOTIDE SEQUENCE [LARGE SCALE GENOMIC DNA]</scope>
</reference>
<dbReference type="GO" id="GO:0004252">
    <property type="term" value="F:serine-type endopeptidase activity"/>
    <property type="evidence" value="ECO:0007669"/>
    <property type="project" value="InterPro"/>
</dbReference>
<organism evidence="4 5">
    <name type="scientific">Gouania willdenowi</name>
    <name type="common">Blunt-snouted clingfish</name>
    <name type="synonym">Lepadogaster willdenowi</name>
    <dbReference type="NCBI Taxonomy" id="441366"/>
    <lineage>
        <taxon>Eukaryota</taxon>
        <taxon>Metazoa</taxon>
        <taxon>Chordata</taxon>
        <taxon>Craniata</taxon>
        <taxon>Vertebrata</taxon>
        <taxon>Euteleostomi</taxon>
        <taxon>Actinopterygii</taxon>
        <taxon>Neopterygii</taxon>
        <taxon>Teleostei</taxon>
        <taxon>Neoteleostei</taxon>
        <taxon>Acanthomorphata</taxon>
        <taxon>Ovalentaria</taxon>
        <taxon>Blenniimorphae</taxon>
        <taxon>Blenniiformes</taxon>
        <taxon>Gobiesocoidei</taxon>
        <taxon>Gobiesocidae</taxon>
        <taxon>Gobiesocinae</taxon>
        <taxon>Gouania</taxon>
    </lineage>
</organism>
<dbReference type="GO" id="GO:0006508">
    <property type="term" value="P:proteolysis"/>
    <property type="evidence" value="ECO:0007669"/>
    <property type="project" value="InterPro"/>
</dbReference>